<dbReference type="Proteomes" id="UP000009168">
    <property type="component" value="Unassembled WGS sequence"/>
</dbReference>
<keyword evidence="2" id="KW-1185">Reference proteome</keyword>
<protein>
    <submittedName>
        <fullName evidence="1">Uncharacterized protein</fullName>
    </submittedName>
</protein>
<evidence type="ECO:0000313" key="1">
    <source>
        <dbReference type="EMBL" id="EWS74277.1"/>
    </source>
</evidence>
<accession>W7XA93</accession>
<dbReference type="GeneID" id="24442253"/>
<dbReference type="InParanoid" id="W7XA93"/>
<dbReference type="RefSeq" id="XP_012653192.1">
    <property type="nucleotide sequence ID" value="XM_012797738.1"/>
</dbReference>
<dbReference type="KEGG" id="tet:TTHERM_001379991"/>
<evidence type="ECO:0000313" key="2">
    <source>
        <dbReference type="Proteomes" id="UP000009168"/>
    </source>
</evidence>
<name>W7XA93_TETTS</name>
<organism evidence="1 2">
    <name type="scientific">Tetrahymena thermophila (strain SB210)</name>
    <dbReference type="NCBI Taxonomy" id="312017"/>
    <lineage>
        <taxon>Eukaryota</taxon>
        <taxon>Sar</taxon>
        <taxon>Alveolata</taxon>
        <taxon>Ciliophora</taxon>
        <taxon>Intramacronucleata</taxon>
        <taxon>Oligohymenophorea</taxon>
        <taxon>Hymenostomatida</taxon>
        <taxon>Tetrahymenina</taxon>
        <taxon>Tetrahymenidae</taxon>
        <taxon>Tetrahymena</taxon>
    </lineage>
</organism>
<dbReference type="AlphaFoldDB" id="W7XA93"/>
<dbReference type="EMBL" id="GG662696">
    <property type="protein sequence ID" value="EWS74277.1"/>
    <property type="molecule type" value="Genomic_DNA"/>
</dbReference>
<proteinExistence type="predicted"/>
<reference evidence="2" key="1">
    <citation type="journal article" date="2006" name="PLoS Biol.">
        <title>Macronuclear genome sequence of the ciliate Tetrahymena thermophila, a model eukaryote.</title>
        <authorList>
            <person name="Eisen J.A."/>
            <person name="Coyne R.S."/>
            <person name="Wu M."/>
            <person name="Wu D."/>
            <person name="Thiagarajan M."/>
            <person name="Wortman J.R."/>
            <person name="Badger J.H."/>
            <person name="Ren Q."/>
            <person name="Amedeo P."/>
            <person name="Jones K.M."/>
            <person name="Tallon L.J."/>
            <person name="Delcher A.L."/>
            <person name="Salzberg S.L."/>
            <person name="Silva J.C."/>
            <person name="Haas B.J."/>
            <person name="Majoros W.H."/>
            <person name="Farzad M."/>
            <person name="Carlton J.M."/>
            <person name="Smith R.K. Jr."/>
            <person name="Garg J."/>
            <person name="Pearlman R.E."/>
            <person name="Karrer K.M."/>
            <person name="Sun L."/>
            <person name="Manning G."/>
            <person name="Elde N.C."/>
            <person name="Turkewitz A.P."/>
            <person name="Asai D.J."/>
            <person name="Wilkes D.E."/>
            <person name="Wang Y."/>
            <person name="Cai H."/>
            <person name="Collins K."/>
            <person name="Stewart B.A."/>
            <person name="Lee S.R."/>
            <person name="Wilamowska K."/>
            <person name="Weinberg Z."/>
            <person name="Ruzzo W.L."/>
            <person name="Wloga D."/>
            <person name="Gaertig J."/>
            <person name="Frankel J."/>
            <person name="Tsao C.-C."/>
            <person name="Gorovsky M.A."/>
            <person name="Keeling P.J."/>
            <person name="Waller R.F."/>
            <person name="Patron N.J."/>
            <person name="Cherry J.M."/>
            <person name="Stover N.A."/>
            <person name="Krieger C.J."/>
            <person name="del Toro C."/>
            <person name="Ryder H.F."/>
            <person name="Williamson S.C."/>
            <person name="Barbeau R.A."/>
            <person name="Hamilton E.P."/>
            <person name="Orias E."/>
        </authorList>
    </citation>
    <scope>NUCLEOTIDE SEQUENCE [LARGE SCALE GENOMIC DNA]</scope>
    <source>
        <strain evidence="2">SB210</strain>
    </source>
</reference>
<gene>
    <name evidence="1" type="ORF">TTHERM_001379991</name>
</gene>
<sequence length="114" mass="14237">MNPENISETIQSNYIEYAAPTQQIQNLYFLNLIYLKRIFKEKRKIDSLKGNQTNKQINKLRWQFNRLIYFEKKYKIYYKIHTIIFYIFQHIKKFKYKIMKKQFIMLESAIFVYI</sequence>